<name>A0A3S5EP80_9BACT</name>
<dbReference type="EMBL" id="LR134384">
    <property type="protein sequence ID" value="VEH15002.1"/>
    <property type="molecule type" value="Genomic_DNA"/>
</dbReference>
<sequence length="42" mass="4696">MQCMVNGVAQQEDKNGVIEAIKWPRTNGEMEFSFLFGGAMKC</sequence>
<dbReference type="KEGG" id="poc:NCTC13071_00988"/>
<evidence type="ECO:0000313" key="1">
    <source>
        <dbReference type="EMBL" id="VEH15002.1"/>
    </source>
</evidence>
<protein>
    <submittedName>
        <fullName evidence="1">Uncharacterized protein</fullName>
    </submittedName>
</protein>
<evidence type="ECO:0000313" key="2">
    <source>
        <dbReference type="Proteomes" id="UP000274578"/>
    </source>
</evidence>
<gene>
    <name evidence="1" type="ORF">NCTC13071_00988</name>
</gene>
<dbReference type="Proteomes" id="UP000274578">
    <property type="component" value="Chromosome 1"/>
</dbReference>
<organism evidence="1 2">
    <name type="scientific">Segatella oris</name>
    <dbReference type="NCBI Taxonomy" id="28135"/>
    <lineage>
        <taxon>Bacteria</taxon>
        <taxon>Pseudomonadati</taxon>
        <taxon>Bacteroidota</taxon>
        <taxon>Bacteroidia</taxon>
        <taxon>Bacteroidales</taxon>
        <taxon>Prevotellaceae</taxon>
        <taxon>Segatella</taxon>
    </lineage>
</organism>
<proteinExistence type="predicted"/>
<reference evidence="1 2" key="1">
    <citation type="submission" date="2018-12" db="EMBL/GenBank/DDBJ databases">
        <authorList>
            <consortium name="Pathogen Informatics"/>
        </authorList>
    </citation>
    <scope>NUCLEOTIDE SEQUENCE [LARGE SCALE GENOMIC DNA]</scope>
    <source>
        <strain evidence="1 2">NCTC13071</strain>
    </source>
</reference>
<dbReference type="AlphaFoldDB" id="A0A3S5EP80"/>
<accession>A0A3S5EP80</accession>